<dbReference type="SUPFAM" id="SSF52540">
    <property type="entry name" value="P-loop containing nucleoside triphosphate hydrolases"/>
    <property type="match status" value="1"/>
</dbReference>
<evidence type="ECO:0000313" key="8">
    <source>
        <dbReference type="EMBL" id="AIH04244.1"/>
    </source>
</evidence>
<dbReference type="STRING" id="289377.HL41_05475"/>
<dbReference type="InterPro" id="IPR003593">
    <property type="entry name" value="AAA+_ATPase"/>
</dbReference>
<dbReference type="GO" id="GO:0016887">
    <property type="term" value="F:ATP hydrolysis activity"/>
    <property type="evidence" value="ECO:0007669"/>
    <property type="project" value="InterPro"/>
</dbReference>
<dbReference type="AlphaFoldDB" id="A0A075WSK5"/>
<sequence>MGFDYTPLAEKLKPKSWEDFVGQSHLVGEKGLLKILISQGKPFSFILWGPPGVGKTSLAFLVGQTLKAEFIVVSAVDTTVKDLKDIISKAKQLKGLNKPTLLFIDEIHRFNKTQQSFLLPYLEKGDIFLIGATTENPSFELIPPLLSRVKTFILNPLSKDEILLILKRGLERVLSETKEELIVEPEVLEKIAEASGGDARSALNLLELSLELTKAYGKKVLSLKDLKEELLFKPIKYDKAGEEHYNLISAFHKSMRGSDPDATVYWLARMLKSGEDPLYIARRIIICAAEDVGLADPMALVVAVAAKEAFEFLGQPEGELALAEAAIYVASAPKSNSVYRALNDCYEEIDRSKELPVPLHLRNPVTRLLKNLGYGKDYKYAHDYKEGFVFQSYLPEDIKHKQFYFPSDRGIEKKIKERLKILWKGFKIYDK</sequence>
<evidence type="ECO:0000256" key="1">
    <source>
        <dbReference type="ARBA" id="ARBA00002393"/>
    </source>
</evidence>
<dbReference type="HOGENOM" id="CLU_017985_0_3_0"/>
<dbReference type="PaxDb" id="289377-HL41_05475"/>
<dbReference type="KEGG" id="tcm:HL41_05475"/>
<organism evidence="8 9">
    <name type="scientific">Thermodesulfobacterium commune DSM 2178</name>
    <dbReference type="NCBI Taxonomy" id="289377"/>
    <lineage>
        <taxon>Bacteria</taxon>
        <taxon>Pseudomonadati</taxon>
        <taxon>Thermodesulfobacteriota</taxon>
        <taxon>Thermodesulfobacteria</taxon>
        <taxon>Thermodesulfobacteriales</taxon>
        <taxon>Thermodesulfobacteriaceae</taxon>
        <taxon>Thermodesulfobacterium</taxon>
    </lineage>
</organism>
<gene>
    <name evidence="8" type="ORF">HL41_05475</name>
</gene>
<dbReference type="EMBL" id="CP008796">
    <property type="protein sequence ID" value="AIH04244.1"/>
    <property type="molecule type" value="Genomic_DNA"/>
</dbReference>
<dbReference type="Pfam" id="PF16193">
    <property type="entry name" value="AAA_assoc_2"/>
    <property type="match status" value="1"/>
</dbReference>
<dbReference type="InterPro" id="IPR051314">
    <property type="entry name" value="AAA_ATPase_RarA/MGS1/WRNIP1"/>
</dbReference>
<evidence type="ECO:0000256" key="6">
    <source>
        <dbReference type="ARBA" id="ARBA00022840"/>
    </source>
</evidence>
<keyword evidence="6" id="KW-0067">ATP-binding</keyword>
<comment type="function">
    <text evidence="1">DNA-dependent ATPase that plays important roles in cellular responses to stalled DNA replication processes.</text>
</comment>
<evidence type="ECO:0000256" key="4">
    <source>
        <dbReference type="ARBA" id="ARBA00022705"/>
    </source>
</evidence>
<dbReference type="RefSeq" id="WP_038062810.1">
    <property type="nucleotide sequence ID" value="NZ_CP008796.1"/>
</dbReference>
<evidence type="ECO:0000256" key="2">
    <source>
        <dbReference type="ARBA" id="ARBA00008959"/>
    </source>
</evidence>
<keyword evidence="4" id="KW-0235">DNA replication</keyword>
<reference evidence="8 9" key="1">
    <citation type="journal article" date="2015" name="Genome Announc.">
        <title>Genome Sequence of a Sulfate-Reducing Thermophilic Bacterium, Thermodesulfobacterium commune DSM 2178T (Phylum Thermodesulfobacteria).</title>
        <authorList>
            <person name="Bhatnagar S."/>
            <person name="Badger J.H."/>
            <person name="Madupu R."/>
            <person name="Khouri H.M."/>
            <person name="O'Connor E.M."/>
            <person name="Robb F.T."/>
            <person name="Ward N.L."/>
            <person name="Eisen J.A."/>
        </authorList>
    </citation>
    <scope>NUCLEOTIDE SEQUENCE [LARGE SCALE GENOMIC DNA]</scope>
    <source>
        <strain evidence="8 9">DSM 2178</strain>
    </source>
</reference>
<name>A0A075WSK5_9BACT</name>
<dbReference type="InterPro" id="IPR008921">
    <property type="entry name" value="DNA_pol3_clamp-load_cplx_C"/>
</dbReference>
<accession>A0A075WSK5</accession>
<evidence type="ECO:0000259" key="7">
    <source>
        <dbReference type="SMART" id="SM00382"/>
    </source>
</evidence>
<evidence type="ECO:0000256" key="5">
    <source>
        <dbReference type="ARBA" id="ARBA00022741"/>
    </source>
</evidence>
<dbReference type="GO" id="GO:0008047">
    <property type="term" value="F:enzyme activator activity"/>
    <property type="evidence" value="ECO:0007669"/>
    <property type="project" value="TreeGrafter"/>
</dbReference>
<evidence type="ECO:0000256" key="3">
    <source>
        <dbReference type="ARBA" id="ARBA00020776"/>
    </source>
</evidence>
<dbReference type="InterPro" id="IPR003959">
    <property type="entry name" value="ATPase_AAA_core"/>
</dbReference>
<proteinExistence type="inferred from homology"/>
<dbReference type="GO" id="GO:0000731">
    <property type="term" value="P:DNA synthesis involved in DNA repair"/>
    <property type="evidence" value="ECO:0007669"/>
    <property type="project" value="TreeGrafter"/>
</dbReference>
<feature type="domain" description="AAA+ ATPase" evidence="7">
    <location>
        <begin position="41"/>
        <end position="157"/>
    </location>
</feature>
<dbReference type="SMART" id="SM00382">
    <property type="entry name" value="AAA"/>
    <property type="match status" value="1"/>
</dbReference>
<dbReference type="Pfam" id="PF12002">
    <property type="entry name" value="MgsA_C"/>
    <property type="match status" value="1"/>
</dbReference>
<dbReference type="FunFam" id="1.20.272.10:FF:000001">
    <property type="entry name" value="Putative AAA family ATPase"/>
    <property type="match status" value="1"/>
</dbReference>
<dbReference type="Pfam" id="PF00004">
    <property type="entry name" value="AAA"/>
    <property type="match status" value="1"/>
</dbReference>
<dbReference type="GO" id="GO:0003677">
    <property type="term" value="F:DNA binding"/>
    <property type="evidence" value="ECO:0007669"/>
    <property type="project" value="InterPro"/>
</dbReference>
<dbReference type="Proteomes" id="UP000028481">
    <property type="component" value="Chromosome"/>
</dbReference>
<dbReference type="Gene3D" id="3.40.50.300">
    <property type="entry name" value="P-loop containing nucleotide triphosphate hydrolases"/>
    <property type="match status" value="1"/>
</dbReference>
<keyword evidence="5" id="KW-0547">Nucleotide-binding</keyword>
<dbReference type="PANTHER" id="PTHR13779">
    <property type="entry name" value="WERNER HELICASE-INTERACTING PROTEIN 1 FAMILY MEMBER"/>
    <property type="match status" value="1"/>
</dbReference>
<dbReference type="GO" id="GO:0006261">
    <property type="term" value="P:DNA-templated DNA replication"/>
    <property type="evidence" value="ECO:0007669"/>
    <property type="project" value="TreeGrafter"/>
</dbReference>
<protein>
    <recommendedName>
        <fullName evidence="3">Replication-associated recombination protein A</fullName>
    </recommendedName>
</protein>
<dbReference type="InterPro" id="IPR032423">
    <property type="entry name" value="AAA_assoc_2"/>
</dbReference>
<dbReference type="eggNOG" id="COG2256">
    <property type="taxonomic scope" value="Bacteria"/>
</dbReference>
<dbReference type="PANTHER" id="PTHR13779:SF7">
    <property type="entry name" value="ATPASE WRNIP1"/>
    <property type="match status" value="1"/>
</dbReference>
<dbReference type="GO" id="GO:0017116">
    <property type="term" value="F:single-stranded DNA helicase activity"/>
    <property type="evidence" value="ECO:0007669"/>
    <property type="project" value="TreeGrafter"/>
</dbReference>
<dbReference type="CDD" id="cd00009">
    <property type="entry name" value="AAA"/>
    <property type="match status" value="1"/>
</dbReference>
<dbReference type="FunFam" id="3.40.50.300:FF:000137">
    <property type="entry name" value="Replication-associated recombination protein A"/>
    <property type="match status" value="1"/>
</dbReference>
<dbReference type="Gene3D" id="1.20.272.10">
    <property type="match status" value="1"/>
</dbReference>
<dbReference type="CDD" id="cd18139">
    <property type="entry name" value="HLD_clamp_RarA"/>
    <property type="match status" value="1"/>
</dbReference>
<evidence type="ECO:0000313" key="9">
    <source>
        <dbReference type="Proteomes" id="UP000028481"/>
    </source>
</evidence>
<dbReference type="GO" id="GO:0005524">
    <property type="term" value="F:ATP binding"/>
    <property type="evidence" value="ECO:0007669"/>
    <property type="project" value="UniProtKB-KW"/>
</dbReference>
<dbReference type="OrthoDB" id="9778364at2"/>
<dbReference type="InterPro" id="IPR021886">
    <property type="entry name" value="MgsA_C"/>
</dbReference>
<comment type="similarity">
    <text evidence="2">Belongs to the AAA ATPase family. RarA/MGS1/WRNIP1 subfamily.</text>
</comment>
<dbReference type="InterPro" id="IPR027417">
    <property type="entry name" value="P-loop_NTPase"/>
</dbReference>
<dbReference type="Gene3D" id="1.10.8.60">
    <property type="match status" value="1"/>
</dbReference>
<keyword evidence="9" id="KW-1185">Reference proteome</keyword>
<dbReference type="SUPFAM" id="SSF48019">
    <property type="entry name" value="post-AAA+ oligomerization domain-like"/>
    <property type="match status" value="1"/>
</dbReference>
<dbReference type="Gene3D" id="1.10.3710.10">
    <property type="entry name" value="DNA polymerase III clamp loader subunits, C-terminal domain"/>
    <property type="match status" value="1"/>
</dbReference>